<sequence>MALRLASIAVYLATAMASCGEDETCQFEMATRFAPVLRLDKTTVDELRCLPGHPEYTYNIRKTGNTDVICESDITKLERGEVPIFYRYEECAEGVVILIYYIWYSHQPACLDINVANIVEQDFGAHKADWERIAVHIRMNQVVKVRFHQHRGSYTKARQNMEFDGNSQHTVIYVGQDSHGSYHNAGGTGNCLYFQDFRRFEDPRLKLEGWHFLIDIKNKSTNLPEWFWGDRQYYDGYPSPGELVHKDQGCNDNSCRGVDKYNYLTGICTGVICGCRRSDWCDDVPFGSTMEEKPCDTSRMDDLQDQAKDFIGSLFDRNSDTASISGTVNFQRFAGALLIGCLQLSLGVVC</sequence>
<keyword evidence="3" id="KW-1185">Reference proteome</keyword>
<dbReference type="AlphaFoldDB" id="A0A812J8E3"/>
<accession>A0A812J8E3</accession>
<feature type="chain" id="PRO_5032450587" evidence="1">
    <location>
        <begin position="18"/>
        <end position="350"/>
    </location>
</feature>
<organism evidence="2 3">
    <name type="scientific">Symbiodinium pilosum</name>
    <name type="common">Dinoflagellate</name>
    <dbReference type="NCBI Taxonomy" id="2952"/>
    <lineage>
        <taxon>Eukaryota</taxon>
        <taxon>Sar</taxon>
        <taxon>Alveolata</taxon>
        <taxon>Dinophyceae</taxon>
        <taxon>Suessiales</taxon>
        <taxon>Symbiodiniaceae</taxon>
        <taxon>Symbiodinium</taxon>
    </lineage>
</organism>
<dbReference type="EMBL" id="CAJNIZ010001908">
    <property type="protein sequence ID" value="CAE7202642.1"/>
    <property type="molecule type" value="Genomic_DNA"/>
</dbReference>
<protein>
    <submittedName>
        <fullName evidence="2">Uncharacterized protein</fullName>
    </submittedName>
</protein>
<evidence type="ECO:0000313" key="3">
    <source>
        <dbReference type="Proteomes" id="UP000649617"/>
    </source>
</evidence>
<dbReference type="Proteomes" id="UP000649617">
    <property type="component" value="Unassembled WGS sequence"/>
</dbReference>
<comment type="caution">
    <text evidence="2">The sequence shown here is derived from an EMBL/GenBank/DDBJ whole genome shotgun (WGS) entry which is preliminary data.</text>
</comment>
<evidence type="ECO:0000256" key="1">
    <source>
        <dbReference type="SAM" id="SignalP"/>
    </source>
</evidence>
<dbReference type="InterPro" id="IPR009291">
    <property type="entry name" value="Vps62"/>
</dbReference>
<feature type="signal peptide" evidence="1">
    <location>
        <begin position="1"/>
        <end position="17"/>
    </location>
</feature>
<dbReference type="PROSITE" id="PS51257">
    <property type="entry name" value="PROKAR_LIPOPROTEIN"/>
    <property type="match status" value="1"/>
</dbReference>
<dbReference type="Pfam" id="PF06101">
    <property type="entry name" value="Vps62"/>
    <property type="match status" value="1"/>
</dbReference>
<gene>
    <name evidence="2" type="ORF">SPIL2461_LOCUS1860</name>
</gene>
<reference evidence="2" key="1">
    <citation type="submission" date="2021-02" db="EMBL/GenBank/DDBJ databases">
        <authorList>
            <person name="Dougan E. K."/>
            <person name="Rhodes N."/>
            <person name="Thang M."/>
            <person name="Chan C."/>
        </authorList>
    </citation>
    <scope>NUCLEOTIDE SEQUENCE</scope>
</reference>
<dbReference type="OrthoDB" id="6330735at2759"/>
<evidence type="ECO:0000313" key="2">
    <source>
        <dbReference type="EMBL" id="CAE7202642.1"/>
    </source>
</evidence>
<proteinExistence type="predicted"/>
<keyword evidence="1" id="KW-0732">Signal</keyword>
<name>A0A812J8E3_SYMPI</name>